<dbReference type="InterPro" id="IPR050416">
    <property type="entry name" value="FAD-linked_Oxidoreductase"/>
</dbReference>
<keyword evidence="4" id="KW-0560">Oxidoreductase</keyword>
<dbReference type="InterPro" id="IPR006094">
    <property type="entry name" value="Oxid_FAD_bind_N"/>
</dbReference>
<protein>
    <submittedName>
        <fullName evidence="6">6-hydroxy-D-nicotine oxidase</fullName>
    </submittedName>
</protein>
<sequence length="472" mass="51343">MGNRSSSPIRNCLDVICANRSACVTYPDQALFAWWAKPFNIELPVIPAAIIRPLNTIEVSETVKCAKKYGYKVQAKSGGHSYGNYGLGGLDGAVSIDLVHLKDFQMDTETWYASFGSGNTLGDLDKGLHENGRRAIAHGTCPSVGTGGHLTVGGLGPTSRMWGSSLDHLVEMEVVTADGTVQKASLHNNSDLFWAMRGAGASFGIATNFVVKTQEEPGNIVQYSYNIEFGSQDNTASLYKEWQALVADPDMDRRFSSLFVVHPLGALITGTFFGTEDEYQATGIPDRLPGIDKGVVQLTNWLGHLLHEAEGAGCSVASVPNAFYGKSLALSKKDLLNDSTIDDLFEYLEDTRTETTPVTIIFNTEGGAMMDTPANATAYPHRGSVIMYQSYGLGVVKVSGATRMLLDGVHERIQRSAPGARSTYAGYIDAWIDRDAAQKLYWADNLPRLREIKKVWDPEDIVQNPQSVEPAD</sequence>
<dbReference type="PANTHER" id="PTHR42973:SF17">
    <property type="entry name" value="OXIDASE, PUTATIVE (AFU_ORTHOLOGUE AFUA_6G14340)-RELATED"/>
    <property type="match status" value="1"/>
</dbReference>
<dbReference type="GO" id="GO:0016491">
    <property type="term" value="F:oxidoreductase activity"/>
    <property type="evidence" value="ECO:0007669"/>
    <property type="project" value="UniProtKB-KW"/>
</dbReference>
<evidence type="ECO:0000256" key="2">
    <source>
        <dbReference type="ARBA" id="ARBA00022630"/>
    </source>
</evidence>
<dbReference type="Pfam" id="PF01565">
    <property type="entry name" value="FAD_binding_4"/>
    <property type="match status" value="1"/>
</dbReference>
<dbReference type="OrthoDB" id="415825at2759"/>
<dbReference type="InterPro" id="IPR012951">
    <property type="entry name" value="BBE"/>
</dbReference>
<dbReference type="Gene3D" id="3.40.462.20">
    <property type="match status" value="1"/>
</dbReference>
<feature type="domain" description="FAD-binding PCMH-type" evidence="5">
    <location>
        <begin position="43"/>
        <end position="216"/>
    </location>
</feature>
<name>A0A8H5SXS8_FUSHE</name>
<dbReference type="Gene3D" id="3.30.465.10">
    <property type="match status" value="1"/>
</dbReference>
<dbReference type="PROSITE" id="PS00862">
    <property type="entry name" value="OX2_COVAL_FAD"/>
    <property type="match status" value="1"/>
</dbReference>
<keyword evidence="3" id="KW-0274">FAD</keyword>
<evidence type="ECO:0000256" key="3">
    <source>
        <dbReference type="ARBA" id="ARBA00022827"/>
    </source>
</evidence>
<dbReference type="InterPro" id="IPR016166">
    <property type="entry name" value="FAD-bd_PCMH"/>
</dbReference>
<dbReference type="EMBL" id="JAAGWQ010000171">
    <property type="protein sequence ID" value="KAF5661929.1"/>
    <property type="molecule type" value="Genomic_DNA"/>
</dbReference>
<evidence type="ECO:0000256" key="1">
    <source>
        <dbReference type="ARBA" id="ARBA00005466"/>
    </source>
</evidence>
<dbReference type="InterPro" id="IPR006093">
    <property type="entry name" value="Oxy_OxRdtase_FAD_BS"/>
</dbReference>
<dbReference type="InterPro" id="IPR036318">
    <property type="entry name" value="FAD-bd_PCMH-like_sf"/>
</dbReference>
<dbReference type="Proteomes" id="UP000567885">
    <property type="component" value="Unassembled WGS sequence"/>
</dbReference>
<dbReference type="GO" id="GO:0071949">
    <property type="term" value="F:FAD binding"/>
    <property type="evidence" value="ECO:0007669"/>
    <property type="project" value="InterPro"/>
</dbReference>
<gene>
    <name evidence="6" type="ORF">FHETE_8209</name>
</gene>
<organism evidence="6 7">
    <name type="scientific">Fusarium heterosporum</name>
    <dbReference type="NCBI Taxonomy" id="42747"/>
    <lineage>
        <taxon>Eukaryota</taxon>
        <taxon>Fungi</taxon>
        <taxon>Dikarya</taxon>
        <taxon>Ascomycota</taxon>
        <taxon>Pezizomycotina</taxon>
        <taxon>Sordariomycetes</taxon>
        <taxon>Hypocreomycetidae</taxon>
        <taxon>Hypocreales</taxon>
        <taxon>Nectriaceae</taxon>
        <taxon>Fusarium</taxon>
        <taxon>Fusarium heterosporum species complex</taxon>
    </lineage>
</organism>
<evidence type="ECO:0000313" key="6">
    <source>
        <dbReference type="EMBL" id="KAF5661929.1"/>
    </source>
</evidence>
<keyword evidence="7" id="KW-1185">Reference proteome</keyword>
<reference evidence="6 7" key="1">
    <citation type="submission" date="2020-05" db="EMBL/GenBank/DDBJ databases">
        <title>Identification and distribution of gene clusters putatively required for synthesis of sphingolipid metabolism inhibitors in phylogenetically diverse species of the filamentous fungus Fusarium.</title>
        <authorList>
            <person name="Kim H.-S."/>
            <person name="Busman M."/>
            <person name="Brown D.W."/>
            <person name="Divon H."/>
            <person name="Uhlig S."/>
            <person name="Proctor R.H."/>
        </authorList>
    </citation>
    <scope>NUCLEOTIDE SEQUENCE [LARGE SCALE GENOMIC DNA]</scope>
    <source>
        <strain evidence="6 7">NRRL 20693</strain>
    </source>
</reference>
<evidence type="ECO:0000259" key="5">
    <source>
        <dbReference type="PROSITE" id="PS51387"/>
    </source>
</evidence>
<evidence type="ECO:0000313" key="7">
    <source>
        <dbReference type="Proteomes" id="UP000567885"/>
    </source>
</evidence>
<keyword evidence="2" id="KW-0285">Flavoprotein</keyword>
<evidence type="ECO:0000256" key="4">
    <source>
        <dbReference type="ARBA" id="ARBA00023002"/>
    </source>
</evidence>
<dbReference type="Pfam" id="PF08031">
    <property type="entry name" value="BBE"/>
    <property type="match status" value="1"/>
</dbReference>
<comment type="similarity">
    <text evidence="1">Belongs to the oxygen-dependent FAD-linked oxidoreductase family.</text>
</comment>
<dbReference type="SUPFAM" id="SSF56176">
    <property type="entry name" value="FAD-binding/transporter-associated domain-like"/>
    <property type="match status" value="1"/>
</dbReference>
<dbReference type="AlphaFoldDB" id="A0A8H5SXS8"/>
<proteinExistence type="inferred from homology"/>
<accession>A0A8H5SXS8</accession>
<dbReference type="PANTHER" id="PTHR42973">
    <property type="entry name" value="BINDING OXIDOREDUCTASE, PUTATIVE (AFU_ORTHOLOGUE AFUA_1G17690)-RELATED"/>
    <property type="match status" value="1"/>
</dbReference>
<dbReference type="PROSITE" id="PS51387">
    <property type="entry name" value="FAD_PCMH"/>
    <property type="match status" value="1"/>
</dbReference>
<comment type="caution">
    <text evidence="6">The sequence shown here is derived from an EMBL/GenBank/DDBJ whole genome shotgun (WGS) entry which is preliminary data.</text>
</comment>
<dbReference type="InterPro" id="IPR016169">
    <property type="entry name" value="FAD-bd_PCMH_sub2"/>
</dbReference>